<dbReference type="KEGG" id="lmq:LMM7_2706"/>
<protein>
    <submittedName>
        <fullName evidence="1">Putative lipoprotein, gp32</fullName>
    </submittedName>
</protein>
<evidence type="ECO:0000313" key="1">
    <source>
        <dbReference type="EMBL" id="AEH93711.1"/>
    </source>
</evidence>
<keyword evidence="1" id="KW-0449">Lipoprotein</keyword>
<name>A0A0E0UZG6_LISMM</name>
<organism evidence="1 2">
    <name type="scientific">Listeria monocytogenes serotype 4a (strain M7)</name>
    <dbReference type="NCBI Taxonomy" id="1030009"/>
    <lineage>
        <taxon>Bacteria</taxon>
        <taxon>Bacillati</taxon>
        <taxon>Bacillota</taxon>
        <taxon>Bacilli</taxon>
        <taxon>Bacillales</taxon>
        <taxon>Listeriaceae</taxon>
        <taxon>Listeria</taxon>
    </lineage>
</organism>
<reference evidence="1 2" key="1">
    <citation type="journal article" date="2011" name="J. Bacteriol.">
        <title>Genome sequence of the nonpathogenic Listeria monocytogenes serovar 4a strain M7.</title>
        <authorList>
            <person name="Chen J."/>
            <person name="Xia Y."/>
            <person name="Cheng C."/>
            <person name="Fang C."/>
            <person name="Shan Y."/>
            <person name="Jin G."/>
            <person name="Fang W."/>
        </authorList>
    </citation>
    <scope>NUCLEOTIDE SEQUENCE [LARGE SCALE GENOMIC DNA]</scope>
    <source>
        <strain evidence="1 2">M7</strain>
    </source>
</reference>
<dbReference type="Proteomes" id="UP000000486">
    <property type="component" value="Chromosome"/>
</dbReference>
<dbReference type="PROSITE" id="PS51257">
    <property type="entry name" value="PROKAR_LIPOPROTEIN"/>
    <property type="match status" value="1"/>
</dbReference>
<accession>A0A0E0UZG6</accession>
<dbReference type="HOGENOM" id="CLU_1128001_0_0_9"/>
<dbReference type="EMBL" id="CP002816">
    <property type="protein sequence ID" value="AEH93711.1"/>
    <property type="molecule type" value="Genomic_DNA"/>
</dbReference>
<gene>
    <name evidence="1" type="ordered locus">LMM7_2706</name>
</gene>
<proteinExistence type="predicted"/>
<sequence>MKKGIVLLTGFLLAFSIILVGCGNEKNDIQVTDTNDKSNFKESEKEKFTPKEFESYYESTGYLYVNIINSMTDEDLQGVNELNNKLAQQLDEIETLMNNKSIDSSFKVDLNNYLNNLTDFKQNIENSNYDSVSDISYRIGASVKALADNHYNENLPAAVNTFIEEREKAQTKKEYSVGDKQTLGGITVTLVSATKTSERNQFDETKPKNVIKVSYKVENNSGNEYYVNSDIDVYDSNSTMGTRYPLDNTTGKILNGKNMNAEYYAGVDEGGNIEIVFNLFSDASLTFHAKI</sequence>
<dbReference type="RefSeq" id="WP_003770015.1">
    <property type="nucleotide sequence ID" value="NC_017537.1"/>
</dbReference>
<evidence type="ECO:0000313" key="2">
    <source>
        <dbReference type="Proteomes" id="UP000000486"/>
    </source>
</evidence>
<dbReference type="PATRIC" id="fig|1030009.3.peg.2695"/>
<dbReference type="AlphaFoldDB" id="A0A0E0UZG6"/>